<evidence type="ECO:0000313" key="1">
    <source>
        <dbReference type="EMBL" id="PBK99663.1"/>
    </source>
</evidence>
<proteinExistence type="predicted"/>
<gene>
    <name evidence="1" type="ORF">ARMGADRAFT_1008183</name>
</gene>
<keyword evidence="2" id="KW-1185">Reference proteome</keyword>
<organism evidence="1 2">
    <name type="scientific">Armillaria gallica</name>
    <name type="common">Bulbous honey fungus</name>
    <name type="synonym">Armillaria bulbosa</name>
    <dbReference type="NCBI Taxonomy" id="47427"/>
    <lineage>
        <taxon>Eukaryota</taxon>
        <taxon>Fungi</taxon>
        <taxon>Dikarya</taxon>
        <taxon>Basidiomycota</taxon>
        <taxon>Agaricomycotina</taxon>
        <taxon>Agaricomycetes</taxon>
        <taxon>Agaricomycetidae</taxon>
        <taxon>Agaricales</taxon>
        <taxon>Marasmiineae</taxon>
        <taxon>Physalacriaceae</taxon>
        <taxon>Armillaria</taxon>
    </lineage>
</organism>
<reference evidence="2" key="1">
    <citation type="journal article" date="2017" name="Nat. Ecol. Evol.">
        <title>Genome expansion and lineage-specific genetic innovations in the forest pathogenic fungi Armillaria.</title>
        <authorList>
            <person name="Sipos G."/>
            <person name="Prasanna A.N."/>
            <person name="Walter M.C."/>
            <person name="O'Connor E."/>
            <person name="Balint B."/>
            <person name="Krizsan K."/>
            <person name="Kiss B."/>
            <person name="Hess J."/>
            <person name="Varga T."/>
            <person name="Slot J."/>
            <person name="Riley R."/>
            <person name="Boka B."/>
            <person name="Rigling D."/>
            <person name="Barry K."/>
            <person name="Lee J."/>
            <person name="Mihaltcheva S."/>
            <person name="LaButti K."/>
            <person name="Lipzen A."/>
            <person name="Waldron R."/>
            <person name="Moloney N.M."/>
            <person name="Sperisen C."/>
            <person name="Kredics L."/>
            <person name="Vagvoelgyi C."/>
            <person name="Patrignani A."/>
            <person name="Fitzpatrick D."/>
            <person name="Nagy I."/>
            <person name="Doyle S."/>
            <person name="Anderson J.B."/>
            <person name="Grigoriev I.V."/>
            <person name="Gueldener U."/>
            <person name="Muensterkoetter M."/>
            <person name="Nagy L.G."/>
        </authorList>
    </citation>
    <scope>NUCLEOTIDE SEQUENCE [LARGE SCALE GENOMIC DNA]</scope>
    <source>
        <strain evidence="2">Ar21-2</strain>
    </source>
</reference>
<dbReference type="Proteomes" id="UP000217790">
    <property type="component" value="Unassembled WGS sequence"/>
</dbReference>
<dbReference type="AlphaFoldDB" id="A0A2H3EHG3"/>
<evidence type="ECO:0000313" key="2">
    <source>
        <dbReference type="Proteomes" id="UP000217790"/>
    </source>
</evidence>
<dbReference type="EMBL" id="KZ293647">
    <property type="protein sequence ID" value="PBK99663.1"/>
    <property type="molecule type" value="Genomic_DNA"/>
</dbReference>
<dbReference type="SUPFAM" id="SSF52799">
    <property type="entry name" value="(Phosphotyrosine protein) phosphatases II"/>
    <property type="match status" value="1"/>
</dbReference>
<accession>A0A2H3EHG3</accession>
<dbReference type="InterPro" id="IPR029021">
    <property type="entry name" value="Prot-tyrosine_phosphatase-like"/>
</dbReference>
<name>A0A2H3EHG3_ARMGA</name>
<dbReference type="InParanoid" id="A0A2H3EHG3"/>
<protein>
    <submittedName>
        <fullName evidence="1">Uncharacterized protein</fullName>
    </submittedName>
</protein>
<sequence>MTAKEAVKFVKSKRGIVQPNTGFTRQLEIYAKRYAKASQPRRESTFTRNIRKLKIGNGVSGRIRRLKAKGAEPVEVQEEDK</sequence>
<dbReference type="STRING" id="47427.A0A2H3EHG3"/>
<dbReference type="Gene3D" id="3.90.190.10">
    <property type="entry name" value="Protein tyrosine phosphatase superfamily"/>
    <property type="match status" value="1"/>
</dbReference>